<comment type="caution">
    <text evidence="1">The sequence shown here is derived from an EMBL/GenBank/DDBJ whole genome shotgun (WGS) entry which is preliminary data.</text>
</comment>
<sequence>LECEDVLGDSKKFIITPENGIWMPPYLLQTHQALEEDSGLILIANTLFVAEKKETHDTYPAEDFRRLQQQIKREGL</sequence>
<dbReference type="AlphaFoldDB" id="A0A0G1VAL3"/>
<evidence type="ECO:0000313" key="2">
    <source>
        <dbReference type="Proteomes" id="UP000034879"/>
    </source>
</evidence>
<accession>A0A0G1VAL3</accession>
<gene>
    <name evidence="1" type="ORF">UY01_C0020G0010</name>
</gene>
<dbReference type="Proteomes" id="UP000034879">
    <property type="component" value="Unassembled WGS sequence"/>
</dbReference>
<proteinExistence type="predicted"/>
<dbReference type="EMBL" id="LCOJ01000020">
    <property type="protein sequence ID" value="KKU75223.1"/>
    <property type="molecule type" value="Genomic_DNA"/>
</dbReference>
<evidence type="ECO:0000313" key="1">
    <source>
        <dbReference type="EMBL" id="KKU75223.1"/>
    </source>
</evidence>
<reference evidence="1 2" key="1">
    <citation type="journal article" date="2015" name="Nature">
        <title>rRNA introns, odd ribosomes, and small enigmatic genomes across a large radiation of phyla.</title>
        <authorList>
            <person name="Brown C.T."/>
            <person name="Hug L.A."/>
            <person name="Thomas B.C."/>
            <person name="Sharon I."/>
            <person name="Castelle C.J."/>
            <person name="Singh A."/>
            <person name="Wilkins M.J."/>
            <person name="Williams K.H."/>
            <person name="Banfield J.F."/>
        </authorList>
    </citation>
    <scope>NUCLEOTIDE SEQUENCE [LARGE SCALE GENOMIC DNA]</scope>
</reference>
<organism evidence="1 2">
    <name type="scientific">Candidatus Nomurabacteria bacterium GW2011_GWB1_47_6</name>
    <dbReference type="NCBI Taxonomy" id="1618749"/>
    <lineage>
        <taxon>Bacteria</taxon>
        <taxon>Candidatus Nomuraibacteriota</taxon>
    </lineage>
</organism>
<feature type="non-terminal residue" evidence="1">
    <location>
        <position position="1"/>
    </location>
</feature>
<name>A0A0G1VAL3_9BACT</name>
<protein>
    <submittedName>
        <fullName evidence="1">Uncharacterized protein</fullName>
    </submittedName>
</protein>